<evidence type="ECO:0000256" key="2">
    <source>
        <dbReference type="SAM" id="Phobius"/>
    </source>
</evidence>
<feature type="transmembrane region" description="Helical" evidence="2">
    <location>
        <begin position="506"/>
        <end position="527"/>
    </location>
</feature>
<dbReference type="GO" id="GO:1990432">
    <property type="term" value="P:siRNA 3'-end processing"/>
    <property type="evidence" value="ECO:0007669"/>
    <property type="project" value="TreeGrafter"/>
</dbReference>
<evidence type="ECO:0000313" key="3">
    <source>
        <dbReference type="EMBL" id="KAF2897791.1"/>
    </source>
</evidence>
<dbReference type="InterPro" id="IPR036397">
    <property type="entry name" value="RNaseH_sf"/>
</dbReference>
<gene>
    <name evidence="3" type="ORF">ILUMI_08378</name>
</gene>
<dbReference type="GO" id="GO:0003723">
    <property type="term" value="F:RNA binding"/>
    <property type="evidence" value="ECO:0007669"/>
    <property type="project" value="TreeGrafter"/>
</dbReference>
<comment type="similarity">
    <text evidence="1">Belongs to the CAF1 family.</text>
</comment>
<dbReference type="Gene3D" id="3.30.420.10">
    <property type="entry name" value="Ribonuclease H-like superfamily/Ribonuclease H"/>
    <property type="match status" value="2"/>
</dbReference>
<proteinExistence type="inferred from homology"/>
<sequence>MCEVTTKNFKLILPQLKEVLKAAKFISLDTEFSCLTASRKFENSLFDSGNERYAKLRATVEQMIPLQIGLSAFIFDPDNNSYKAHVYTFYIFPRSFTYIDVKFLCQSSSLQFLNAYNFNFNKLINEGISYLNRTQEEEIIKRNGDFTVTESSMRSETENLLEENIRIINEWFADANVDDLLILESVEKVQFNLEIKYFLHKELRYKFKKLLWTYEDEQGFKVQKVTTEQFEILSKKFSLDQTLIADLLGFSEIFRLLTTLQKPIIGHNLLLDLMVITHSFERPLPKSYAAFKKLVHSLFPNIYDTKCISFDINNLIPENKRLHQNILSTLYEYFKDGYGRHLAKNSPLIEHVSDTQQMFHYAGWDAYCTGYIFIRMAHIYASERYNKVKGKKFMSSELLQAVEKHRNNVNIIRGDVSHIRLDGDDPVSRRPPWLIIETKNKPINVNQVTSLLGMYGYVEVKPHSFKGRSAIIAVDNFGSARRILRQFNSHSDFKIQQYNPLKHSPVAGAVLWSSFLISGIVLAWYGYSKIK</sequence>
<dbReference type="GO" id="GO:0005634">
    <property type="term" value="C:nucleus"/>
    <property type="evidence" value="ECO:0007669"/>
    <property type="project" value="TreeGrafter"/>
</dbReference>
<reference evidence="3" key="1">
    <citation type="submission" date="2019-08" db="EMBL/GenBank/DDBJ databases">
        <title>The genome of the North American firefly Photinus pyralis.</title>
        <authorList>
            <consortium name="Photinus pyralis genome working group"/>
            <person name="Fallon T.R."/>
            <person name="Sander Lower S.E."/>
            <person name="Weng J.-K."/>
        </authorList>
    </citation>
    <scope>NUCLEOTIDE SEQUENCE</scope>
    <source>
        <strain evidence="3">TRF0915ILg1</strain>
        <tissue evidence="3">Whole body</tissue>
    </source>
</reference>
<protein>
    <recommendedName>
        <fullName evidence="5">Pre-piRNA 3'-exonuclease trimmer-like</fullName>
    </recommendedName>
</protein>
<accession>A0A8K0D5R9</accession>
<dbReference type="GO" id="GO:1990431">
    <property type="term" value="P:priRNA 3'-end processing"/>
    <property type="evidence" value="ECO:0007669"/>
    <property type="project" value="TreeGrafter"/>
</dbReference>
<dbReference type="PANTHER" id="PTHR15092:SF44">
    <property type="entry name" value="POLY(A)-SPECIFIC RIBONUCLEASE PARN"/>
    <property type="match status" value="1"/>
</dbReference>
<dbReference type="GO" id="GO:0000175">
    <property type="term" value="F:3'-5'-RNA exonuclease activity"/>
    <property type="evidence" value="ECO:0007669"/>
    <property type="project" value="TreeGrafter"/>
</dbReference>
<keyword evidence="2" id="KW-1133">Transmembrane helix</keyword>
<dbReference type="GO" id="GO:0000289">
    <property type="term" value="P:nuclear-transcribed mRNA poly(A) tail shortening"/>
    <property type="evidence" value="ECO:0007669"/>
    <property type="project" value="TreeGrafter"/>
</dbReference>
<comment type="caution">
    <text evidence="3">The sequence shown here is derived from an EMBL/GenBank/DDBJ whole genome shotgun (WGS) entry which is preliminary data.</text>
</comment>
<dbReference type="OrthoDB" id="414075at2759"/>
<keyword evidence="2" id="KW-0812">Transmembrane</keyword>
<evidence type="ECO:0008006" key="5">
    <source>
        <dbReference type="Google" id="ProtNLM"/>
    </source>
</evidence>
<evidence type="ECO:0000313" key="4">
    <source>
        <dbReference type="Proteomes" id="UP000801492"/>
    </source>
</evidence>
<dbReference type="SUPFAM" id="SSF53098">
    <property type="entry name" value="Ribonuclease H-like"/>
    <property type="match status" value="1"/>
</dbReference>
<keyword evidence="2" id="KW-0472">Membrane</keyword>
<evidence type="ECO:0000256" key="1">
    <source>
        <dbReference type="ARBA" id="ARBA00008372"/>
    </source>
</evidence>
<dbReference type="InterPro" id="IPR006941">
    <property type="entry name" value="RNase_CAF1"/>
</dbReference>
<dbReference type="InterPro" id="IPR051181">
    <property type="entry name" value="CAF1_poly(A)_ribonucleases"/>
</dbReference>
<dbReference type="InterPro" id="IPR012337">
    <property type="entry name" value="RNaseH-like_sf"/>
</dbReference>
<dbReference type="PANTHER" id="PTHR15092">
    <property type="entry name" value="POLY A -SPECIFIC RIBONUCLEASE/TARGET OF EGR1, MEMBER 1"/>
    <property type="match status" value="1"/>
</dbReference>
<dbReference type="EMBL" id="VTPC01003925">
    <property type="protein sequence ID" value="KAF2897791.1"/>
    <property type="molecule type" value="Genomic_DNA"/>
</dbReference>
<dbReference type="AlphaFoldDB" id="A0A8K0D5R9"/>
<keyword evidence="4" id="KW-1185">Reference proteome</keyword>
<organism evidence="3 4">
    <name type="scientific">Ignelater luminosus</name>
    <name type="common">Cucubano</name>
    <name type="synonym">Pyrophorus luminosus</name>
    <dbReference type="NCBI Taxonomy" id="2038154"/>
    <lineage>
        <taxon>Eukaryota</taxon>
        <taxon>Metazoa</taxon>
        <taxon>Ecdysozoa</taxon>
        <taxon>Arthropoda</taxon>
        <taxon>Hexapoda</taxon>
        <taxon>Insecta</taxon>
        <taxon>Pterygota</taxon>
        <taxon>Neoptera</taxon>
        <taxon>Endopterygota</taxon>
        <taxon>Coleoptera</taxon>
        <taxon>Polyphaga</taxon>
        <taxon>Elateriformia</taxon>
        <taxon>Elateroidea</taxon>
        <taxon>Elateridae</taxon>
        <taxon>Agrypninae</taxon>
        <taxon>Pyrophorini</taxon>
        <taxon>Ignelater</taxon>
    </lineage>
</organism>
<dbReference type="Pfam" id="PF04857">
    <property type="entry name" value="CAF1"/>
    <property type="match status" value="1"/>
</dbReference>
<dbReference type="Proteomes" id="UP000801492">
    <property type="component" value="Unassembled WGS sequence"/>
</dbReference>
<name>A0A8K0D5R9_IGNLU</name>